<keyword evidence="3" id="KW-1185">Reference proteome</keyword>
<proteinExistence type="predicted"/>
<name>A0A328D938_9ASTE</name>
<organism evidence="2 3">
    <name type="scientific">Cuscuta australis</name>
    <dbReference type="NCBI Taxonomy" id="267555"/>
    <lineage>
        <taxon>Eukaryota</taxon>
        <taxon>Viridiplantae</taxon>
        <taxon>Streptophyta</taxon>
        <taxon>Embryophyta</taxon>
        <taxon>Tracheophyta</taxon>
        <taxon>Spermatophyta</taxon>
        <taxon>Magnoliopsida</taxon>
        <taxon>eudicotyledons</taxon>
        <taxon>Gunneridae</taxon>
        <taxon>Pentapetalae</taxon>
        <taxon>asterids</taxon>
        <taxon>lamiids</taxon>
        <taxon>Solanales</taxon>
        <taxon>Convolvulaceae</taxon>
        <taxon>Cuscuteae</taxon>
        <taxon>Cuscuta</taxon>
        <taxon>Cuscuta subgen. Grammica</taxon>
        <taxon>Cuscuta sect. Cleistogrammica</taxon>
    </lineage>
</organism>
<gene>
    <name evidence="2" type="ORF">DM860_012130</name>
</gene>
<comment type="caution">
    <text evidence="2">The sequence shown here is derived from an EMBL/GenBank/DDBJ whole genome shotgun (WGS) entry which is preliminary data.</text>
</comment>
<feature type="transmembrane region" description="Helical" evidence="1">
    <location>
        <begin position="69"/>
        <end position="93"/>
    </location>
</feature>
<evidence type="ECO:0000313" key="3">
    <source>
        <dbReference type="Proteomes" id="UP000249390"/>
    </source>
</evidence>
<dbReference type="AlphaFoldDB" id="A0A328D938"/>
<feature type="transmembrane region" description="Helical" evidence="1">
    <location>
        <begin position="35"/>
        <end position="57"/>
    </location>
</feature>
<dbReference type="Proteomes" id="UP000249390">
    <property type="component" value="Unassembled WGS sequence"/>
</dbReference>
<accession>A0A328D938</accession>
<sequence>MQDCKLKIKEEFLCVFFCSCNSCAMRIYKIEYFNYGNAMWQSTCIFVGSFPMSNLLVTWLCDWVYLKELSAWICLFPQNVFPSLFSILVVCFLSSHTLQASKHNALVFGFYGWCCPRAFW</sequence>
<protein>
    <submittedName>
        <fullName evidence="2">Uncharacterized protein</fullName>
    </submittedName>
</protein>
<evidence type="ECO:0000256" key="1">
    <source>
        <dbReference type="SAM" id="Phobius"/>
    </source>
</evidence>
<keyword evidence="1" id="KW-0472">Membrane</keyword>
<evidence type="ECO:0000313" key="2">
    <source>
        <dbReference type="EMBL" id="RAL42347.1"/>
    </source>
</evidence>
<keyword evidence="1" id="KW-1133">Transmembrane helix</keyword>
<dbReference type="EMBL" id="NQVE01000175">
    <property type="protein sequence ID" value="RAL42347.1"/>
    <property type="molecule type" value="Genomic_DNA"/>
</dbReference>
<reference evidence="2 3" key="1">
    <citation type="submission" date="2018-06" db="EMBL/GenBank/DDBJ databases">
        <title>The Genome of Cuscuta australis (Dodder) Provides Insight into the Evolution of Plant Parasitism.</title>
        <authorList>
            <person name="Liu H."/>
        </authorList>
    </citation>
    <scope>NUCLEOTIDE SEQUENCE [LARGE SCALE GENOMIC DNA]</scope>
    <source>
        <strain evidence="3">cv. Yunnan</strain>
        <tissue evidence="2">Vines</tissue>
    </source>
</reference>
<keyword evidence="1" id="KW-0812">Transmembrane</keyword>